<dbReference type="GO" id="GO:0019903">
    <property type="term" value="F:protein phosphatase binding"/>
    <property type="evidence" value="ECO:0007669"/>
    <property type="project" value="TreeGrafter"/>
</dbReference>
<dbReference type="GO" id="GO:0043491">
    <property type="term" value="P:phosphatidylinositol 3-kinase/protein kinase B signal transduction"/>
    <property type="evidence" value="ECO:0007669"/>
    <property type="project" value="TreeGrafter"/>
</dbReference>
<keyword evidence="4" id="KW-1185">Reference proteome</keyword>
<dbReference type="OrthoDB" id="8908739at2759"/>
<feature type="signal peptide" evidence="2">
    <location>
        <begin position="1"/>
        <end position="28"/>
    </location>
</feature>
<dbReference type="Proteomes" id="UP000281406">
    <property type="component" value="Unassembled WGS sequence"/>
</dbReference>
<dbReference type="GO" id="GO:0051015">
    <property type="term" value="F:actin filament binding"/>
    <property type="evidence" value="ECO:0007669"/>
    <property type="project" value="TreeGrafter"/>
</dbReference>
<dbReference type="SUPFAM" id="SSF48403">
    <property type="entry name" value="Ankyrin repeat"/>
    <property type="match status" value="1"/>
</dbReference>
<dbReference type="PROSITE" id="PS50088">
    <property type="entry name" value="ANK_REPEAT"/>
    <property type="match status" value="1"/>
</dbReference>
<dbReference type="InterPro" id="IPR052838">
    <property type="entry name" value="Myosin-XVI"/>
</dbReference>
<feature type="repeat" description="ANK" evidence="1">
    <location>
        <begin position="108"/>
        <end position="140"/>
    </location>
</feature>
<dbReference type="EMBL" id="RJVU01016178">
    <property type="protein sequence ID" value="ROL52409.1"/>
    <property type="molecule type" value="Genomic_DNA"/>
</dbReference>
<protein>
    <submittedName>
        <fullName evidence="3">Unconventional myosin-XVI</fullName>
    </submittedName>
</protein>
<dbReference type="AlphaFoldDB" id="A0A3N0Z1J7"/>
<feature type="chain" id="PRO_5017949112" evidence="2">
    <location>
        <begin position="29"/>
        <end position="193"/>
    </location>
</feature>
<comment type="caution">
    <text evidence="3">The sequence shown here is derived from an EMBL/GenBank/DDBJ whole genome shotgun (WGS) entry which is preliminary data.</text>
</comment>
<reference evidence="3 4" key="1">
    <citation type="submission" date="2018-10" db="EMBL/GenBank/DDBJ databases">
        <title>Genome assembly for a Yunnan-Guizhou Plateau 3E fish, Anabarilius grahami (Regan), and its evolutionary and genetic applications.</title>
        <authorList>
            <person name="Jiang W."/>
        </authorList>
    </citation>
    <scope>NUCLEOTIDE SEQUENCE [LARGE SCALE GENOMIC DNA]</scope>
    <source>
        <strain evidence="3">AG-KIZ</strain>
        <tissue evidence="3">Muscle</tissue>
    </source>
</reference>
<dbReference type="InterPro" id="IPR002110">
    <property type="entry name" value="Ankyrin_rpt"/>
</dbReference>
<evidence type="ECO:0000256" key="1">
    <source>
        <dbReference type="PROSITE-ProRule" id="PRU00023"/>
    </source>
</evidence>
<dbReference type="Pfam" id="PF12796">
    <property type="entry name" value="Ank_2"/>
    <property type="match status" value="1"/>
</dbReference>
<dbReference type="GO" id="GO:0048812">
    <property type="term" value="P:neuron projection morphogenesis"/>
    <property type="evidence" value="ECO:0007669"/>
    <property type="project" value="TreeGrafter"/>
</dbReference>
<keyword evidence="2" id="KW-0732">Signal</keyword>
<dbReference type="InterPro" id="IPR036770">
    <property type="entry name" value="Ankyrin_rpt-contain_sf"/>
</dbReference>
<dbReference type="GO" id="GO:0016459">
    <property type="term" value="C:myosin complex"/>
    <property type="evidence" value="ECO:0007669"/>
    <property type="project" value="TreeGrafter"/>
</dbReference>
<gene>
    <name evidence="3" type="ORF">DPX16_6638</name>
</gene>
<organism evidence="3 4">
    <name type="scientific">Anabarilius grahami</name>
    <name type="common">Kanglang fish</name>
    <name type="synonym">Barilius grahami</name>
    <dbReference type="NCBI Taxonomy" id="495550"/>
    <lineage>
        <taxon>Eukaryota</taxon>
        <taxon>Metazoa</taxon>
        <taxon>Chordata</taxon>
        <taxon>Craniata</taxon>
        <taxon>Vertebrata</taxon>
        <taxon>Euteleostomi</taxon>
        <taxon>Actinopterygii</taxon>
        <taxon>Neopterygii</taxon>
        <taxon>Teleostei</taxon>
        <taxon>Ostariophysi</taxon>
        <taxon>Cypriniformes</taxon>
        <taxon>Xenocyprididae</taxon>
        <taxon>Xenocypridinae</taxon>
        <taxon>Xenocypridinae incertae sedis</taxon>
        <taxon>Anabarilius</taxon>
    </lineage>
</organism>
<name>A0A3N0Z1J7_ANAGA</name>
<dbReference type="GO" id="GO:0005654">
    <property type="term" value="C:nucleoplasm"/>
    <property type="evidence" value="ECO:0007669"/>
    <property type="project" value="TreeGrafter"/>
</dbReference>
<dbReference type="GO" id="GO:0048471">
    <property type="term" value="C:perinuclear region of cytoplasm"/>
    <property type="evidence" value="ECO:0007669"/>
    <property type="project" value="TreeGrafter"/>
</dbReference>
<dbReference type="GO" id="GO:2000134">
    <property type="term" value="P:negative regulation of G1/S transition of mitotic cell cycle"/>
    <property type="evidence" value="ECO:0007669"/>
    <property type="project" value="TreeGrafter"/>
</dbReference>
<accession>A0A3N0Z1J7</accession>
<dbReference type="PANTHER" id="PTHR47335">
    <property type="entry name" value="UNCONVENTIONAL MYOSIN-XVI"/>
    <property type="match status" value="1"/>
</dbReference>
<dbReference type="SMART" id="SM00248">
    <property type="entry name" value="ANK"/>
    <property type="match status" value="3"/>
</dbReference>
<sequence>MNGARGTQFVYVLFCFICLPSPPPPLLSITPLLKAGVNVLLQDVNGNIPLDYATEGTETSYILIRHLEENGVDMSSMHQMKTQRSSTMMSDVRQLVSSGGSVNQQNDDGVTLLHIASASGYKEVVSMLLENGADVQVSGNSYWTPLHLAAKYGQTDRNIESVISTADGCVTLQNCHAAEFPFSLRIIIHNLNS</sequence>
<dbReference type="PANTHER" id="PTHR47335:SF1">
    <property type="entry name" value="UNCONVENTIONAL MYOSIN-XVI"/>
    <property type="match status" value="1"/>
</dbReference>
<evidence type="ECO:0000313" key="3">
    <source>
        <dbReference type="EMBL" id="ROL52409.1"/>
    </source>
</evidence>
<dbReference type="Gene3D" id="1.25.40.20">
    <property type="entry name" value="Ankyrin repeat-containing domain"/>
    <property type="match status" value="1"/>
</dbReference>
<evidence type="ECO:0000256" key="2">
    <source>
        <dbReference type="SAM" id="SignalP"/>
    </source>
</evidence>
<dbReference type="PROSITE" id="PS50297">
    <property type="entry name" value="ANK_REP_REGION"/>
    <property type="match status" value="1"/>
</dbReference>
<keyword evidence="1" id="KW-0040">ANK repeat</keyword>
<evidence type="ECO:0000313" key="4">
    <source>
        <dbReference type="Proteomes" id="UP000281406"/>
    </source>
</evidence>
<proteinExistence type="predicted"/>